<dbReference type="Pfam" id="PF00005">
    <property type="entry name" value="ABC_tran"/>
    <property type="match status" value="1"/>
</dbReference>
<evidence type="ECO:0000256" key="7">
    <source>
        <dbReference type="ARBA" id="ARBA00022989"/>
    </source>
</evidence>
<feature type="transmembrane region" description="Helical" evidence="9">
    <location>
        <begin position="189"/>
        <end position="206"/>
    </location>
</feature>
<dbReference type="PROSITE" id="PS50893">
    <property type="entry name" value="ABC_TRANSPORTER_2"/>
    <property type="match status" value="1"/>
</dbReference>
<protein>
    <submittedName>
        <fullName evidence="12">ABC transporter ATP-binding protein</fullName>
    </submittedName>
</protein>
<dbReference type="InterPro" id="IPR003439">
    <property type="entry name" value="ABC_transporter-like_ATP-bd"/>
</dbReference>
<dbReference type="EMBL" id="JBHSWT010000688">
    <property type="protein sequence ID" value="MFC6772210.1"/>
    <property type="molecule type" value="Genomic_DNA"/>
</dbReference>
<keyword evidence="6 12" id="KW-0067">ATP-binding</keyword>
<dbReference type="Proteomes" id="UP001596274">
    <property type="component" value="Unassembled WGS sequence"/>
</dbReference>
<dbReference type="GO" id="GO:0055085">
    <property type="term" value="P:transmembrane transport"/>
    <property type="evidence" value="ECO:0007669"/>
    <property type="project" value="UniProtKB-ARBA"/>
</dbReference>
<name>A0ABD5TA70_9EURY</name>
<sequence length="598" mass="66215">MTDASENITWKEKAQALRRVAQFRPNIMAVIVVLGGATAFLEGIGLSFIWPILEVAQADEPITQAEGFLGVFLRAYQFVGIPFQLEYLIIGVALAMTVRFTSSFLVAWLRSIVQMAYEEMLRTRAFDSALDARVSYFDEEGSDDILNAIITETRYSGRVIKSGVEALETTFLALVYLSVMFYIAPRMALGALVLLGGITYLLREVIEPAYTVGSRVATSNERVQEAVQAGTQGIRDVKLFGLTDEVFDVFDEWIGKYRESSIDLQRNKAAIQNFYDLAAALTLFALIYVGFTYSGLALGALGIFFLAMFRLAPLVSRLNSNVYSLEGNLSHLVRTQTFVEELDGRRESDGGADPGRVSTIDFDDVRFSYTDDEQVLNGISFSVDRGDFVAFVGQSGAGKSTIVSLLTRFYDPDEGRITANGTSIDEFDLRAWRDRIAVVRQKPFIFNDTLTGNVTVGNRNASRDEVERVCEIAKVDEFVDDLPNGYDSELGDDGVRLSGGQRQRVALARALLTDADFLVLDEATSDLDSSLEKEVQASIEAMDRDYGMIAIAHRLSTVQNADRIYTVDEGEIIESGTHQELLAKEGDYAELYTIQSQA</sequence>
<comment type="caution">
    <text evidence="12">The sequence shown here is derived from an EMBL/GenBank/DDBJ whole genome shotgun (WGS) entry which is preliminary data.</text>
</comment>
<dbReference type="SMART" id="SM00382">
    <property type="entry name" value="AAA"/>
    <property type="match status" value="1"/>
</dbReference>
<dbReference type="SUPFAM" id="SSF52540">
    <property type="entry name" value="P-loop containing nucleoside triphosphate hydrolases"/>
    <property type="match status" value="1"/>
</dbReference>
<feature type="transmembrane region" description="Helical" evidence="9">
    <location>
        <begin position="27"/>
        <end position="53"/>
    </location>
</feature>
<dbReference type="GO" id="GO:0005886">
    <property type="term" value="C:plasma membrane"/>
    <property type="evidence" value="ECO:0007669"/>
    <property type="project" value="UniProtKB-SubCell"/>
</dbReference>
<feature type="domain" description="ABC transmembrane type-1" evidence="11">
    <location>
        <begin position="68"/>
        <end position="327"/>
    </location>
</feature>
<evidence type="ECO:0000256" key="1">
    <source>
        <dbReference type="ARBA" id="ARBA00004651"/>
    </source>
</evidence>
<dbReference type="PANTHER" id="PTHR24221">
    <property type="entry name" value="ATP-BINDING CASSETTE SUB-FAMILY B"/>
    <property type="match status" value="1"/>
</dbReference>
<keyword evidence="4 9" id="KW-0812">Transmembrane</keyword>
<feature type="transmembrane region" description="Helical" evidence="9">
    <location>
        <begin position="164"/>
        <end position="183"/>
    </location>
</feature>
<evidence type="ECO:0000313" key="13">
    <source>
        <dbReference type="Proteomes" id="UP001596274"/>
    </source>
</evidence>
<proteinExistence type="predicted"/>
<dbReference type="InterPro" id="IPR017871">
    <property type="entry name" value="ABC_transporter-like_CS"/>
</dbReference>
<evidence type="ECO:0000256" key="6">
    <source>
        <dbReference type="ARBA" id="ARBA00022840"/>
    </source>
</evidence>
<keyword evidence="8 9" id="KW-0472">Membrane</keyword>
<dbReference type="GO" id="GO:0005524">
    <property type="term" value="F:ATP binding"/>
    <property type="evidence" value="ECO:0007669"/>
    <property type="project" value="UniProtKB-KW"/>
</dbReference>
<keyword evidence="7 9" id="KW-1133">Transmembrane helix</keyword>
<accession>A0ABD5TA70</accession>
<keyword evidence="2" id="KW-0813">Transport</keyword>
<keyword evidence="5" id="KW-0547">Nucleotide-binding</keyword>
<dbReference type="SUPFAM" id="SSF90123">
    <property type="entry name" value="ABC transporter transmembrane region"/>
    <property type="match status" value="1"/>
</dbReference>
<dbReference type="PROSITE" id="PS00211">
    <property type="entry name" value="ABC_TRANSPORTER_1"/>
    <property type="match status" value="1"/>
</dbReference>
<keyword evidence="3" id="KW-1003">Cell membrane</keyword>
<feature type="transmembrane region" description="Helical" evidence="9">
    <location>
        <begin position="87"/>
        <end position="109"/>
    </location>
</feature>
<dbReference type="FunFam" id="3.40.50.300:FF:000221">
    <property type="entry name" value="Multidrug ABC transporter ATP-binding protein"/>
    <property type="match status" value="1"/>
</dbReference>
<evidence type="ECO:0000259" key="11">
    <source>
        <dbReference type="PROSITE" id="PS50929"/>
    </source>
</evidence>
<evidence type="ECO:0000256" key="5">
    <source>
        <dbReference type="ARBA" id="ARBA00022741"/>
    </source>
</evidence>
<dbReference type="InterPro" id="IPR036640">
    <property type="entry name" value="ABC1_TM_sf"/>
</dbReference>
<evidence type="ECO:0000256" key="2">
    <source>
        <dbReference type="ARBA" id="ARBA00022448"/>
    </source>
</evidence>
<evidence type="ECO:0000313" key="12">
    <source>
        <dbReference type="EMBL" id="MFC6772210.1"/>
    </source>
</evidence>
<evidence type="ECO:0000259" key="10">
    <source>
        <dbReference type="PROSITE" id="PS50893"/>
    </source>
</evidence>
<dbReference type="InterPro" id="IPR003593">
    <property type="entry name" value="AAA+_ATPase"/>
</dbReference>
<dbReference type="Gene3D" id="3.40.50.300">
    <property type="entry name" value="P-loop containing nucleotide triphosphate hydrolases"/>
    <property type="match status" value="1"/>
</dbReference>
<reference evidence="12 13" key="1">
    <citation type="journal article" date="2019" name="Int. J. Syst. Evol. Microbiol.">
        <title>The Global Catalogue of Microorganisms (GCM) 10K type strain sequencing project: providing services to taxonomists for standard genome sequencing and annotation.</title>
        <authorList>
            <consortium name="The Broad Institute Genomics Platform"/>
            <consortium name="The Broad Institute Genome Sequencing Center for Infectious Disease"/>
            <person name="Wu L."/>
            <person name="Ma J."/>
        </authorList>
    </citation>
    <scope>NUCLEOTIDE SEQUENCE [LARGE SCALE GENOMIC DNA]</scope>
    <source>
        <strain evidence="12 13">PJ61</strain>
    </source>
</reference>
<dbReference type="InterPro" id="IPR039421">
    <property type="entry name" value="Type_1_exporter"/>
</dbReference>
<gene>
    <name evidence="12" type="ORF">ACFQDD_11910</name>
</gene>
<dbReference type="InterPro" id="IPR027417">
    <property type="entry name" value="P-loop_NTPase"/>
</dbReference>
<comment type="subcellular location">
    <subcellularLocation>
        <location evidence="1">Cell membrane</location>
        <topology evidence="1">Multi-pass membrane protein</topology>
    </subcellularLocation>
</comment>
<keyword evidence="13" id="KW-1185">Reference proteome</keyword>
<evidence type="ECO:0000256" key="9">
    <source>
        <dbReference type="SAM" id="Phobius"/>
    </source>
</evidence>
<organism evidence="12 13">
    <name type="scientific">Halorubrum pallidum</name>
    <dbReference type="NCBI Taxonomy" id="1526114"/>
    <lineage>
        <taxon>Archaea</taxon>
        <taxon>Methanobacteriati</taxon>
        <taxon>Methanobacteriota</taxon>
        <taxon>Stenosarchaea group</taxon>
        <taxon>Halobacteria</taxon>
        <taxon>Halobacteriales</taxon>
        <taxon>Haloferacaceae</taxon>
        <taxon>Halorubrum</taxon>
    </lineage>
</organism>
<dbReference type="PROSITE" id="PS50929">
    <property type="entry name" value="ABC_TM1F"/>
    <property type="match status" value="1"/>
</dbReference>
<dbReference type="PANTHER" id="PTHR24221:SF632">
    <property type="entry name" value="ATP-DEPENDENT LIPID A-CORE FLIPPASE"/>
    <property type="match status" value="1"/>
</dbReference>
<dbReference type="Gene3D" id="1.20.1560.10">
    <property type="entry name" value="ABC transporter type 1, transmembrane domain"/>
    <property type="match status" value="1"/>
</dbReference>
<dbReference type="AlphaFoldDB" id="A0ABD5TA70"/>
<evidence type="ECO:0000256" key="3">
    <source>
        <dbReference type="ARBA" id="ARBA00022475"/>
    </source>
</evidence>
<dbReference type="InterPro" id="IPR011527">
    <property type="entry name" value="ABC1_TM_dom"/>
</dbReference>
<dbReference type="Pfam" id="PF00664">
    <property type="entry name" value="ABC_membrane"/>
    <property type="match status" value="1"/>
</dbReference>
<evidence type="ECO:0000256" key="8">
    <source>
        <dbReference type="ARBA" id="ARBA00023136"/>
    </source>
</evidence>
<evidence type="ECO:0000256" key="4">
    <source>
        <dbReference type="ARBA" id="ARBA00022692"/>
    </source>
</evidence>
<feature type="domain" description="ABC transporter" evidence="10">
    <location>
        <begin position="360"/>
        <end position="594"/>
    </location>
</feature>